<reference evidence="7 8" key="1">
    <citation type="journal article" date="2019" name="Int. J. Syst. Evol. Microbiol.">
        <title>Lactobacillus salitolerans sp. nov., a novel lactic acid bacterium isolated from spent mushroom substrates.</title>
        <authorList>
            <person name="Tohno M."/>
            <person name="Tanizawa Y."/>
            <person name="Kojima Y."/>
            <person name="Sakamoto M."/>
            <person name="Nakamura Y."/>
            <person name="Ohkuma M."/>
            <person name="Kobayashi H."/>
        </authorList>
    </citation>
    <scope>NUCLEOTIDE SEQUENCE [LARGE SCALE GENOMIC DNA]</scope>
    <source>
        <strain evidence="7 8">YK43</strain>
    </source>
</reference>
<dbReference type="AlphaFoldDB" id="A0A401IQ48"/>
<dbReference type="EMBL" id="BFFP01000001">
    <property type="protein sequence ID" value="GBG93635.1"/>
    <property type="molecule type" value="Genomic_DNA"/>
</dbReference>
<dbReference type="NCBIfam" id="TIGR00401">
    <property type="entry name" value="msrA"/>
    <property type="match status" value="1"/>
</dbReference>
<dbReference type="EC" id="1.8.4.11" evidence="5"/>
<accession>A0A401IQ48</accession>
<dbReference type="GO" id="GO:0008113">
    <property type="term" value="F:peptide-methionine (S)-S-oxide reductase activity"/>
    <property type="evidence" value="ECO:0007669"/>
    <property type="project" value="UniProtKB-UniRule"/>
</dbReference>
<feature type="domain" description="Peptide methionine sulphoxide reductase MsrA" evidence="6">
    <location>
        <begin position="99"/>
        <end position="249"/>
    </location>
</feature>
<dbReference type="InterPro" id="IPR002569">
    <property type="entry name" value="Met_Sox_Rdtase_MsrA_dom"/>
</dbReference>
<comment type="similarity">
    <text evidence="1 5">Belongs to the MsrA Met sulfoxide reductase family.</text>
</comment>
<sequence>MKLNQPAILKEIKALLQDPATRQWEQKLLQQAQTALLNGTSLKVQLDRLEASLRPLALRNSLTPAVADFYLRLTGDPAGDERFDYSLHYQPDPPYQQRAIFSGGCFWCLVEPFTSRPGIKAVISGYTGGHIAHPTYDQVSSRTTGHVEAVEIIFDSRKITYQEILAVYWNLIDPTDADGQFDDRGNNYRPLIFYLTPEQQALAEKSKNELAASKRYKKPIAVGIRPAQTFWPAENYHQDFYRKFDARYKKLKHSRQQILAFQHLHGRLRAWFKTNISQK</sequence>
<dbReference type="OrthoDB" id="4174719at2"/>
<dbReference type="RefSeq" id="WP_124974325.1">
    <property type="nucleotide sequence ID" value="NZ_BFFP01000001.1"/>
</dbReference>
<dbReference type="InterPro" id="IPR015046">
    <property type="entry name" value="LciA_Immunity-like"/>
</dbReference>
<comment type="catalytic activity">
    <reaction evidence="3 5">
        <text>L-methionyl-[protein] + [thioredoxin]-disulfide + H2O = L-methionyl-(S)-S-oxide-[protein] + [thioredoxin]-dithiol</text>
        <dbReference type="Rhea" id="RHEA:14217"/>
        <dbReference type="Rhea" id="RHEA-COMP:10698"/>
        <dbReference type="Rhea" id="RHEA-COMP:10700"/>
        <dbReference type="Rhea" id="RHEA-COMP:12313"/>
        <dbReference type="Rhea" id="RHEA-COMP:12315"/>
        <dbReference type="ChEBI" id="CHEBI:15377"/>
        <dbReference type="ChEBI" id="CHEBI:16044"/>
        <dbReference type="ChEBI" id="CHEBI:29950"/>
        <dbReference type="ChEBI" id="CHEBI:44120"/>
        <dbReference type="ChEBI" id="CHEBI:50058"/>
        <dbReference type="EC" id="1.8.4.11"/>
    </reaction>
</comment>
<dbReference type="Pfam" id="PF08951">
    <property type="entry name" value="EntA_Immun"/>
    <property type="match status" value="1"/>
</dbReference>
<evidence type="ECO:0000313" key="8">
    <source>
        <dbReference type="Proteomes" id="UP000286848"/>
    </source>
</evidence>
<evidence type="ECO:0000256" key="3">
    <source>
        <dbReference type="ARBA" id="ARBA00047806"/>
    </source>
</evidence>
<dbReference type="Pfam" id="PF01625">
    <property type="entry name" value="PMSR"/>
    <property type="match status" value="1"/>
</dbReference>
<proteinExistence type="inferred from homology"/>
<evidence type="ECO:0000256" key="5">
    <source>
        <dbReference type="HAMAP-Rule" id="MF_01401"/>
    </source>
</evidence>
<dbReference type="GO" id="GO:0033744">
    <property type="term" value="F:L-methionine:thioredoxin-disulfide S-oxidoreductase activity"/>
    <property type="evidence" value="ECO:0007669"/>
    <property type="project" value="RHEA"/>
</dbReference>
<name>A0A401IQ48_9LACO</name>
<evidence type="ECO:0000256" key="2">
    <source>
        <dbReference type="ARBA" id="ARBA00023002"/>
    </source>
</evidence>
<dbReference type="PANTHER" id="PTHR43774">
    <property type="entry name" value="PEPTIDE METHIONINE SULFOXIDE REDUCTASE"/>
    <property type="match status" value="1"/>
</dbReference>
<gene>
    <name evidence="5 7" type="primary">msrA</name>
    <name evidence="7" type="ORF">LFYK43_00940</name>
</gene>
<feature type="active site" evidence="5">
    <location>
        <position position="105"/>
    </location>
</feature>
<dbReference type="CDD" id="cd21059">
    <property type="entry name" value="LciA-like"/>
    <property type="match status" value="1"/>
</dbReference>
<dbReference type="SUPFAM" id="SSF55068">
    <property type="entry name" value="Peptide methionine sulfoxide reductase"/>
    <property type="match status" value="1"/>
</dbReference>
<keyword evidence="8" id="KW-1185">Reference proteome</keyword>
<comment type="catalytic activity">
    <reaction evidence="4 5">
        <text>[thioredoxin]-disulfide + L-methionine + H2O = L-methionine (S)-S-oxide + [thioredoxin]-dithiol</text>
        <dbReference type="Rhea" id="RHEA:19993"/>
        <dbReference type="Rhea" id="RHEA-COMP:10698"/>
        <dbReference type="Rhea" id="RHEA-COMP:10700"/>
        <dbReference type="ChEBI" id="CHEBI:15377"/>
        <dbReference type="ChEBI" id="CHEBI:29950"/>
        <dbReference type="ChEBI" id="CHEBI:50058"/>
        <dbReference type="ChEBI" id="CHEBI:57844"/>
        <dbReference type="ChEBI" id="CHEBI:58772"/>
        <dbReference type="EC" id="1.8.4.11"/>
    </reaction>
</comment>
<protein>
    <recommendedName>
        <fullName evidence="5">Peptide methionine sulfoxide reductase MsrA</fullName>
        <shortName evidence="5">Protein-methionine-S-oxide reductase</shortName>
        <ecNumber evidence="5">1.8.4.11</ecNumber>
    </recommendedName>
    <alternativeName>
        <fullName evidence="5">Peptide-methionine (S)-S-oxide reductase</fullName>
        <shortName evidence="5">Peptide Met(O) reductase</shortName>
    </alternativeName>
</protein>
<dbReference type="PANTHER" id="PTHR43774:SF1">
    <property type="entry name" value="PEPTIDE METHIONINE SULFOXIDE REDUCTASE MSRA 2"/>
    <property type="match status" value="1"/>
</dbReference>
<evidence type="ECO:0000256" key="1">
    <source>
        <dbReference type="ARBA" id="ARBA00005591"/>
    </source>
</evidence>
<dbReference type="GO" id="GO:0030153">
    <property type="term" value="P:bacteriocin immunity"/>
    <property type="evidence" value="ECO:0007669"/>
    <property type="project" value="InterPro"/>
</dbReference>
<keyword evidence="2 5" id="KW-0560">Oxidoreductase</keyword>
<comment type="caution">
    <text evidence="7">The sequence shown here is derived from an EMBL/GenBank/DDBJ whole genome shotgun (WGS) entry which is preliminary data.</text>
</comment>
<dbReference type="Proteomes" id="UP000286848">
    <property type="component" value="Unassembled WGS sequence"/>
</dbReference>
<evidence type="ECO:0000313" key="7">
    <source>
        <dbReference type="EMBL" id="GBG93635.1"/>
    </source>
</evidence>
<evidence type="ECO:0000256" key="4">
    <source>
        <dbReference type="ARBA" id="ARBA00048782"/>
    </source>
</evidence>
<dbReference type="Gene3D" id="3.30.1060.10">
    <property type="entry name" value="Peptide methionine sulphoxide reductase MsrA"/>
    <property type="match status" value="1"/>
</dbReference>
<evidence type="ECO:0000259" key="6">
    <source>
        <dbReference type="Pfam" id="PF01625"/>
    </source>
</evidence>
<dbReference type="InterPro" id="IPR036509">
    <property type="entry name" value="Met_Sox_Rdtase_MsrA_sf"/>
</dbReference>
<dbReference type="HAMAP" id="MF_01401">
    <property type="entry name" value="MsrA"/>
    <property type="match status" value="1"/>
</dbReference>
<organism evidence="7 8">
    <name type="scientific">Ligilactobacillus salitolerans</name>
    <dbReference type="NCBI Taxonomy" id="1808352"/>
    <lineage>
        <taxon>Bacteria</taxon>
        <taxon>Bacillati</taxon>
        <taxon>Bacillota</taxon>
        <taxon>Bacilli</taxon>
        <taxon>Lactobacillales</taxon>
        <taxon>Lactobacillaceae</taxon>
        <taxon>Ligilactobacillus</taxon>
    </lineage>
</organism>
<comment type="function">
    <text evidence="5">Has an important function as a repair enzyme for proteins that have been inactivated by oxidation. Catalyzes the reversible oxidation-reduction of methionine sulfoxide in proteins to methionine.</text>
</comment>